<dbReference type="Pfam" id="PF01370">
    <property type="entry name" value="Epimerase"/>
    <property type="match status" value="1"/>
</dbReference>
<dbReference type="GO" id="GO:0005737">
    <property type="term" value="C:cytoplasm"/>
    <property type="evidence" value="ECO:0007669"/>
    <property type="project" value="TreeGrafter"/>
</dbReference>
<organism evidence="3 4">
    <name type="scientific">Pseudobacter ginsenosidimutans</name>
    <dbReference type="NCBI Taxonomy" id="661488"/>
    <lineage>
        <taxon>Bacteria</taxon>
        <taxon>Pseudomonadati</taxon>
        <taxon>Bacteroidota</taxon>
        <taxon>Chitinophagia</taxon>
        <taxon>Chitinophagales</taxon>
        <taxon>Chitinophagaceae</taxon>
        <taxon>Pseudobacter</taxon>
    </lineage>
</organism>
<dbReference type="InterPro" id="IPR001509">
    <property type="entry name" value="Epimerase_deHydtase"/>
</dbReference>
<feature type="region of interest" description="Disordered" evidence="1">
    <location>
        <begin position="1"/>
        <end position="20"/>
    </location>
</feature>
<dbReference type="SUPFAM" id="SSF51735">
    <property type="entry name" value="NAD(P)-binding Rossmann-fold domains"/>
    <property type="match status" value="1"/>
</dbReference>
<dbReference type="GO" id="GO:0004029">
    <property type="term" value="F:aldehyde dehydrogenase (NAD+) activity"/>
    <property type="evidence" value="ECO:0007669"/>
    <property type="project" value="TreeGrafter"/>
</dbReference>
<evidence type="ECO:0000256" key="1">
    <source>
        <dbReference type="SAM" id="MobiDB-lite"/>
    </source>
</evidence>
<accession>A0A4Q7MY88</accession>
<dbReference type="EMBL" id="SGXA01000002">
    <property type="protein sequence ID" value="RZS72100.1"/>
    <property type="molecule type" value="Genomic_DNA"/>
</dbReference>
<name>A0A4Q7MY88_9BACT</name>
<dbReference type="InterPro" id="IPR051783">
    <property type="entry name" value="NAD(P)-dependent_oxidoreduct"/>
</dbReference>
<reference evidence="3 4" key="1">
    <citation type="submission" date="2019-02" db="EMBL/GenBank/DDBJ databases">
        <title>Genomic Encyclopedia of Type Strains, Phase IV (KMG-IV): sequencing the most valuable type-strain genomes for metagenomic binning, comparative biology and taxonomic classification.</title>
        <authorList>
            <person name="Goeker M."/>
        </authorList>
    </citation>
    <scope>NUCLEOTIDE SEQUENCE [LARGE SCALE GENOMIC DNA]</scope>
    <source>
        <strain evidence="3 4">DSM 18116</strain>
    </source>
</reference>
<comment type="caution">
    <text evidence="3">The sequence shown here is derived from an EMBL/GenBank/DDBJ whole genome shotgun (WGS) entry which is preliminary data.</text>
</comment>
<dbReference type="Proteomes" id="UP000293874">
    <property type="component" value="Unassembled WGS sequence"/>
</dbReference>
<dbReference type="AlphaFoldDB" id="A0A4Q7MY88"/>
<feature type="domain" description="NAD-dependent epimerase/dehydratase" evidence="2">
    <location>
        <begin position="30"/>
        <end position="251"/>
    </location>
</feature>
<sequence length="355" mass="40054">MRWEEKAGKVTTNTTESSEEQQKNIQLSTILITGGTGFLGAYIIKELVQQGYQVRALKRSRGLPAFIPSSIFEKVEWVEGDILDVVSLEDAMEGIDTVIHAAAVVSFDPGKKHTLFKVNIEGTANVVNIALEKNVRRFVYISSVAALGRTAKETKVTEEKKWTKSKSNTHYAISKYFAEMEVWRAMGEGMEVMVLNPSTILGYGDWNSSSCEIFKTVYNQFPWYTEGVNGFVDVEDVAKVTVALMKSPVSNERFIVSGENLPFRQLMNNIADNFGKKRPSKHATPFLMKIAWRMEKLKSKFTGKKPLLTKQSARVAQSKTYFDNTKLLNTLPDFSFTPLTQTIEKACKRYKQQLP</sequence>
<evidence type="ECO:0000313" key="3">
    <source>
        <dbReference type="EMBL" id="RZS72100.1"/>
    </source>
</evidence>
<gene>
    <name evidence="3" type="ORF">EV199_4015</name>
</gene>
<evidence type="ECO:0000259" key="2">
    <source>
        <dbReference type="Pfam" id="PF01370"/>
    </source>
</evidence>
<keyword evidence="4" id="KW-1185">Reference proteome</keyword>
<dbReference type="PANTHER" id="PTHR48079:SF6">
    <property type="entry name" value="NAD(P)-BINDING DOMAIN-CONTAINING PROTEIN-RELATED"/>
    <property type="match status" value="1"/>
</dbReference>
<protein>
    <submittedName>
        <fullName evidence="3">Nucleoside-diphosphate-sugar epimerase</fullName>
    </submittedName>
</protein>
<dbReference type="Gene3D" id="3.40.50.720">
    <property type="entry name" value="NAD(P)-binding Rossmann-like Domain"/>
    <property type="match status" value="1"/>
</dbReference>
<dbReference type="InterPro" id="IPR036291">
    <property type="entry name" value="NAD(P)-bd_dom_sf"/>
</dbReference>
<evidence type="ECO:0000313" key="4">
    <source>
        <dbReference type="Proteomes" id="UP000293874"/>
    </source>
</evidence>
<dbReference type="PANTHER" id="PTHR48079">
    <property type="entry name" value="PROTEIN YEEZ"/>
    <property type="match status" value="1"/>
</dbReference>
<proteinExistence type="predicted"/>